<organism evidence="2 3">
    <name type="scientific">Rarobacter incanus</name>
    <dbReference type="NCBI Taxonomy" id="153494"/>
    <lineage>
        <taxon>Bacteria</taxon>
        <taxon>Bacillati</taxon>
        <taxon>Actinomycetota</taxon>
        <taxon>Actinomycetes</taxon>
        <taxon>Micrococcales</taxon>
        <taxon>Rarobacteraceae</taxon>
        <taxon>Rarobacter</taxon>
    </lineage>
</organism>
<protein>
    <submittedName>
        <fullName evidence="2">Uncharacterized protein</fullName>
    </submittedName>
</protein>
<keyword evidence="3" id="KW-1185">Reference proteome</keyword>
<feature type="coiled-coil region" evidence="1">
    <location>
        <begin position="64"/>
        <end position="98"/>
    </location>
</feature>
<keyword evidence="1" id="KW-0175">Coiled coil</keyword>
<comment type="caution">
    <text evidence="2">The sequence shown here is derived from an EMBL/GenBank/DDBJ whole genome shotgun (WGS) entry which is preliminary data.</text>
</comment>
<name>A0A542SRM8_9MICO</name>
<proteinExistence type="predicted"/>
<dbReference type="Proteomes" id="UP000316181">
    <property type="component" value="Unassembled WGS sequence"/>
</dbReference>
<reference evidence="2 3" key="1">
    <citation type="submission" date="2019-06" db="EMBL/GenBank/DDBJ databases">
        <title>Sequencing the genomes of 1000 actinobacteria strains.</title>
        <authorList>
            <person name="Klenk H.-P."/>
        </authorList>
    </citation>
    <scope>NUCLEOTIDE SEQUENCE [LARGE SCALE GENOMIC DNA]</scope>
    <source>
        <strain evidence="2 3">DSM 10596</strain>
    </source>
</reference>
<dbReference type="RefSeq" id="WP_142113130.1">
    <property type="nucleotide sequence ID" value="NZ_BAAATB010000006.1"/>
</dbReference>
<gene>
    <name evidence="2" type="ORF">FB389_1988</name>
</gene>
<evidence type="ECO:0000256" key="1">
    <source>
        <dbReference type="SAM" id="Coils"/>
    </source>
</evidence>
<dbReference type="EMBL" id="VFNV01000001">
    <property type="protein sequence ID" value="TQK77269.1"/>
    <property type="molecule type" value="Genomic_DNA"/>
</dbReference>
<evidence type="ECO:0000313" key="3">
    <source>
        <dbReference type="Proteomes" id="UP000316181"/>
    </source>
</evidence>
<sequence>MVPDPAALARLQQQLTIQALELRSRAAATVNAVQSGELPRVCGPVARAHAIALNRQAGAAAADLEHLAHQIGEHRARVAAAQQQVAAIERRTRQVLEQALDISRSARTVVTRVARDQVVPAMTLIGGGPAGAATVTVRYLEHRGTPISSAAVDNAAKIVSRLQDIPRAGSAHWLTVPSLLRGLL</sequence>
<dbReference type="AlphaFoldDB" id="A0A542SRM8"/>
<accession>A0A542SRM8</accession>
<evidence type="ECO:0000313" key="2">
    <source>
        <dbReference type="EMBL" id="TQK77269.1"/>
    </source>
</evidence>